<dbReference type="EMBL" id="JACVVK020000032">
    <property type="protein sequence ID" value="KAK7501325.1"/>
    <property type="molecule type" value="Genomic_DNA"/>
</dbReference>
<keyword evidence="2" id="KW-1185">Reference proteome</keyword>
<dbReference type="AlphaFoldDB" id="A0ABD0LPF1"/>
<dbReference type="Proteomes" id="UP001519460">
    <property type="component" value="Unassembled WGS sequence"/>
</dbReference>
<gene>
    <name evidence="1" type="ORF">BaRGS_00007450</name>
</gene>
<name>A0ABD0LPF1_9CAEN</name>
<organism evidence="1 2">
    <name type="scientific">Batillaria attramentaria</name>
    <dbReference type="NCBI Taxonomy" id="370345"/>
    <lineage>
        <taxon>Eukaryota</taxon>
        <taxon>Metazoa</taxon>
        <taxon>Spiralia</taxon>
        <taxon>Lophotrochozoa</taxon>
        <taxon>Mollusca</taxon>
        <taxon>Gastropoda</taxon>
        <taxon>Caenogastropoda</taxon>
        <taxon>Sorbeoconcha</taxon>
        <taxon>Cerithioidea</taxon>
        <taxon>Batillariidae</taxon>
        <taxon>Batillaria</taxon>
    </lineage>
</organism>
<evidence type="ECO:0000313" key="2">
    <source>
        <dbReference type="Proteomes" id="UP001519460"/>
    </source>
</evidence>
<reference evidence="1 2" key="1">
    <citation type="journal article" date="2023" name="Sci. Data">
        <title>Genome assembly of the Korean intertidal mud-creeper Batillaria attramentaria.</title>
        <authorList>
            <person name="Patra A.K."/>
            <person name="Ho P.T."/>
            <person name="Jun S."/>
            <person name="Lee S.J."/>
            <person name="Kim Y."/>
            <person name="Won Y.J."/>
        </authorList>
    </citation>
    <scope>NUCLEOTIDE SEQUENCE [LARGE SCALE GENOMIC DNA]</scope>
    <source>
        <strain evidence="1">Wonlab-2016</strain>
    </source>
</reference>
<comment type="caution">
    <text evidence="1">The sequence shown here is derived from an EMBL/GenBank/DDBJ whole genome shotgun (WGS) entry which is preliminary data.</text>
</comment>
<accession>A0ABD0LPF1</accession>
<proteinExistence type="predicted"/>
<protein>
    <submittedName>
        <fullName evidence="1">Uncharacterized protein</fullName>
    </submittedName>
</protein>
<sequence length="109" mass="12695">MYSWNFLDNKHRCDESARCKFTWCYLELVMRFESCRKWLIRDNINSMDLFACTTQPKELHPFPFSSPSQPLWFAAAACACPVSSANQGCCYADEQYFVQRAQCAAEPDR</sequence>
<evidence type="ECO:0000313" key="1">
    <source>
        <dbReference type="EMBL" id="KAK7501325.1"/>
    </source>
</evidence>